<evidence type="ECO:0000256" key="5">
    <source>
        <dbReference type="ARBA" id="ARBA00022490"/>
    </source>
</evidence>
<accession>A0A9D4L3S4</accession>
<gene>
    <name evidence="12" type="ORF">DPMN_093888</name>
</gene>
<comment type="similarity">
    <text evidence="3">Belongs to the CFAP36 family.</text>
</comment>
<dbReference type="PANTHER" id="PTHR21532">
    <property type="entry name" value="PHOSPHODIESTERASE HL"/>
    <property type="match status" value="1"/>
</dbReference>
<evidence type="ECO:0000256" key="1">
    <source>
        <dbReference type="ARBA" id="ARBA00004138"/>
    </source>
</evidence>
<evidence type="ECO:0000313" key="12">
    <source>
        <dbReference type="EMBL" id="KAH3851407.1"/>
    </source>
</evidence>
<organism evidence="12 13">
    <name type="scientific">Dreissena polymorpha</name>
    <name type="common">Zebra mussel</name>
    <name type="synonym">Mytilus polymorpha</name>
    <dbReference type="NCBI Taxonomy" id="45954"/>
    <lineage>
        <taxon>Eukaryota</taxon>
        <taxon>Metazoa</taxon>
        <taxon>Spiralia</taxon>
        <taxon>Lophotrochozoa</taxon>
        <taxon>Mollusca</taxon>
        <taxon>Bivalvia</taxon>
        <taxon>Autobranchia</taxon>
        <taxon>Heteroconchia</taxon>
        <taxon>Euheterodonta</taxon>
        <taxon>Imparidentia</taxon>
        <taxon>Neoheterodontei</taxon>
        <taxon>Myida</taxon>
        <taxon>Dreissenoidea</taxon>
        <taxon>Dreissenidae</taxon>
        <taxon>Dreissena</taxon>
    </lineage>
</organism>
<dbReference type="InterPro" id="IPR023379">
    <property type="entry name" value="BART_dom"/>
</dbReference>
<dbReference type="InterPro" id="IPR003903">
    <property type="entry name" value="UIM_dom"/>
</dbReference>
<feature type="domain" description="BART" evidence="11">
    <location>
        <begin position="1"/>
        <end position="57"/>
    </location>
</feature>
<dbReference type="Gene3D" id="1.20.1520.10">
    <property type="entry name" value="ADP-ribosylation factor-like 2-binding protein, domain"/>
    <property type="match status" value="1"/>
</dbReference>
<evidence type="ECO:0000256" key="3">
    <source>
        <dbReference type="ARBA" id="ARBA00007460"/>
    </source>
</evidence>
<evidence type="ECO:0000256" key="4">
    <source>
        <dbReference type="ARBA" id="ARBA00021815"/>
    </source>
</evidence>
<comment type="subcellular location">
    <subcellularLocation>
        <location evidence="1">Cell projection</location>
        <location evidence="1">Cilium</location>
    </subcellularLocation>
    <subcellularLocation>
        <location evidence="2">Cytoplasm</location>
    </subcellularLocation>
</comment>
<keyword evidence="5" id="KW-0963">Cytoplasm</keyword>
<keyword evidence="6" id="KW-0175">Coiled coil</keyword>
<evidence type="ECO:0000256" key="6">
    <source>
        <dbReference type="ARBA" id="ARBA00023054"/>
    </source>
</evidence>
<name>A0A9D4L3S4_DREPO</name>
<evidence type="ECO:0000313" key="13">
    <source>
        <dbReference type="Proteomes" id="UP000828390"/>
    </source>
</evidence>
<dbReference type="GO" id="GO:0005930">
    <property type="term" value="C:axoneme"/>
    <property type="evidence" value="ECO:0007669"/>
    <property type="project" value="TreeGrafter"/>
</dbReference>
<keyword evidence="8" id="KW-0966">Cell projection</keyword>
<dbReference type="InterPro" id="IPR042541">
    <property type="entry name" value="BART_sf"/>
</dbReference>
<reference evidence="12" key="1">
    <citation type="journal article" date="2019" name="bioRxiv">
        <title>The Genome of the Zebra Mussel, Dreissena polymorpha: A Resource for Invasive Species Research.</title>
        <authorList>
            <person name="McCartney M.A."/>
            <person name="Auch B."/>
            <person name="Kono T."/>
            <person name="Mallez S."/>
            <person name="Zhang Y."/>
            <person name="Obille A."/>
            <person name="Becker A."/>
            <person name="Abrahante J.E."/>
            <person name="Garbe J."/>
            <person name="Badalamenti J.P."/>
            <person name="Herman A."/>
            <person name="Mangelson H."/>
            <person name="Liachko I."/>
            <person name="Sullivan S."/>
            <person name="Sone E.D."/>
            <person name="Koren S."/>
            <person name="Silverstein K.A.T."/>
            <person name="Beckman K.B."/>
            <person name="Gohl D.M."/>
        </authorList>
    </citation>
    <scope>NUCLEOTIDE SEQUENCE</scope>
    <source>
        <strain evidence="12">Duluth1</strain>
        <tissue evidence="12">Whole animal</tissue>
    </source>
</reference>
<dbReference type="PROSITE" id="PS50330">
    <property type="entry name" value="UIM"/>
    <property type="match status" value="1"/>
</dbReference>
<dbReference type="GO" id="GO:0097546">
    <property type="term" value="C:ciliary base"/>
    <property type="evidence" value="ECO:0007669"/>
    <property type="project" value="TreeGrafter"/>
</dbReference>
<evidence type="ECO:0000256" key="10">
    <source>
        <dbReference type="SAM" id="MobiDB-lite"/>
    </source>
</evidence>
<comment type="caution">
    <text evidence="12">The sequence shown here is derived from an EMBL/GenBank/DDBJ whole genome shotgun (WGS) entry which is preliminary data.</text>
</comment>
<dbReference type="Proteomes" id="UP000828390">
    <property type="component" value="Unassembled WGS sequence"/>
</dbReference>
<protein>
    <recommendedName>
        <fullName evidence="4">Cilia- and flagella-associated protein 36</fullName>
    </recommendedName>
    <alternativeName>
        <fullName evidence="9">Coiled-coil domain-containing protein 104</fullName>
    </alternativeName>
</protein>
<dbReference type="AlphaFoldDB" id="A0A9D4L3S4"/>
<reference evidence="12" key="2">
    <citation type="submission" date="2020-11" db="EMBL/GenBank/DDBJ databases">
        <authorList>
            <person name="McCartney M.A."/>
            <person name="Auch B."/>
            <person name="Kono T."/>
            <person name="Mallez S."/>
            <person name="Becker A."/>
            <person name="Gohl D.M."/>
            <person name="Silverstein K.A.T."/>
            <person name="Koren S."/>
            <person name="Bechman K.B."/>
            <person name="Herman A."/>
            <person name="Abrahante J.E."/>
            <person name="Garbe J."/>
        </authorList>
    </citation>
    <scope>NUCLEOTIDE SEQUENCE</scope>
    <source>
        <strain evidence="12">Duluth1</strain>
        <tissue evidence="12">Whole animal</tissue>
    </source>
</reference>
<evidence type="ECO:0000256" key="7">
    <source>
        <dbReference type="ARBA" id="ARBA00023069"/>
    </source>
</evidence>
<evidence type="ECO:0000256" key="9">
    <source>
        <dbReference type="ARBA" id="ARBA00031593"/>
    </source>
</evidence>
<keyword evidence="7" id="KW-0969">Cilium</keyword>
<dbReference type="InterPro" id="IPR038888">
    <property type="entry name" value="CFAP36"/>
</dbReference>
<sequence>MKDTKLRHDQIMSALKDMNSKKDLREVFQGLFELVLAIEDYEVFVTMMTQKNIELQQQALMMILKQQGALPESLVEGSATTPPPAPRPNHPQDSEEEIMRRVLEESKREYEEEQKKFKSAVKDKAEMERAVELSKQEFLTLDANRQTEKHKLNQELDRPL</sequence>
<dbReference type="Pfam" id="PF11527">
    <property type="entry name" value="ARL2_Bind_BART"/>
    <property type="match status" value="1"/>
</dbReference>
<feature type="compositionally biased region" description="Basic and acidic residues" evidence="10">
    <location>
        <begin position="90"/>
        <end position="126"/>
    </location>
</feature>
<evidence type="ECO:0000256" key="8">
    <source>
        <dbReference type="ARBA" id="ARBA00023273"/>
    </source>
</evidence>
<evidence type="ECO:0000259" key="11">
    <source>
        <dbReference type="Pfam" id="PF11527"/>
    </source>
</evidence>
<dbReference type="EMBL" id="JAIWYP010000003">
    <property type="protein sequence ID" value="KAH3851407.1"/>
    <property type="molecule type" value="Genomic_DNA"/>
</dbReference>
<feature type="region of interest" description="Disordered" evidence="10">
    <location>
        <begin position="72"/>
        <end position="126"/>
    </location>
</feature>
<dbReference type="PANTHER" id="PTHR21532:SF0">
    <property type="entry name" value="CILIA- AND FLAGELLA-ASSOCIATED PROTEIN 36"/>
    <property type="match status" value="1"/>
</dbReference>
<keyword evidence="13" id="KW-1185">Reference proteome</keyword>
<evidence type="ECO:0000256" key="2">
    <source>
        <dbReference type="ARBA" id="ARBA00004496"/>
    </source>
</evidence>
<proteinExistence type="inferred from homology"/>